<dbReference type="InterPro" id="IPR024492">
    <property type="entry name" value="DUF2764"/>
</dbReference>
<evidence type="ECO:0000313" key="1">
    <source>
        <dbReference type="EMBL" id="GAP43028.1"/>
    </source>
</evidence>
<accession>A0A0S7C076</accession>
<evidence type="ECO:0000313" key="2">
    <source>
        <dbReference type="Proteomes" id="UP000053091"/>
    </source>
</evidence>
<keyword evidence="2" id="KW-1185">Reference proteome</keyword>
<dbReference type="AlphaFoldDB" id="A0A0S7C076"/>
<reference evidence="1" key="1">
    <citation type="journal article" date="2015" name="Genome Announc.">
        <title>Draft Genome Sequence of Bacteroidales Strain TBC1, a Novel Isolate from a Methanogenic Wastewater Treatment System.</title>
        <authorList>
            <person name="Tourlousse D.M."/>
            <person name="Matsuura N."/>
            <person name="Sun L."/>
            <person name="Toyonaga M."/>
            <person name="Kuroda K."/>
            <person name="Ohashi A."/>
            <person name="Cruz R."/>
            <person name="Yamaguchi T."/>
            <person name="Sekiguchi Y."/>
        </authorList>
    </citation>
    <scope>NUCLEOTIDE SEQUENCE [LARGE SCALE GENOMIC DNA]</scope>
    <source>
        <strain evidence="1">TBC1</strain>
    </source>
</reference>
<dbReference type="EMBL" id="DF968182">
    <property type="protein sequence ID" value="GAP43028.1"/>
    <property type="molecule type" value="Genomic_DNA"/>
</dbReference>
<protein>
    <recommendedName>
        <fullName evidence="3">DUF2764 domain-containing protein</fullName>
    </recommendedName>
</protein>
<proteinExistence type="predicted"/>
<dbReference type="Pfam" id="PF10962">
    <property type="entry name" value="DUF2764"/>
    <property type="match status" value="1"/>
</dbReference>
<dbReference type="Proteomes" id="UP000053091">
    <property type="component" value="Unassembled WGS sequence"/>
</dbReference>
<dbReference type="OrthoDB" id="9813754at2"/>
<dbReference type="STRING" id="1678841.TBC1_111170"/>
<dbReference type="RefSeq" id="WP_062039705.1">
    <property type="nucleotide sequence ID" value="NZ_DF968182.1"/>
</dbReference>
<name>A0A0S7C076_9BACT</name>
<evidence type="ECO:0008006" key="3">
    <source>
        <dbReference type="Google" id="ProtNLM"/>
    </source>
</evidence>
<sequence length="280" mass="32716">MIRNNYYYLVAGLPEIALEQGKLQFGTEQLREELMHGLSPADFRLFEMLFLSEDNSNLLSLLLKEDRPLSAKGIYQPEMLAAEIREPKALMNYMQLFIGSFTAENRLYPNLSLQNELTLLYYKEMLEVKNDFMRSWFGFELNLRNVLLVLSAKKNGLPYENQVIAANVLAESIRRSSARDLGLTSEWPWIDRVLQIVDIQDLLAREKAIDQLRWTFLDEMNTFNYFTVEVLVAFYIKLGIIERWLQLDPATGEELFRNLLGSLQNSYEFPNEFNIKDGRK</sequence>
<gene>
    <name evidence="1" type="ORF">TBC1_111170</name>
</gene>
<organism evidence="1">
    <name type="scientific">Lentimicrobium saccharophilum</name>
    <dbReference type="NCBI Taxonomy" id="1678841"/>
    <lineage>
        <taxon>Bacteria</taxon>
        <taxon>Pseudomonadati</taxon>
        <taxon>Bacteroidota</taxon>
        <taxon>Bacteroidia</taxon>
        <taxon>Bacteroidales</taxon>
        <taxon>Lentimicrobiaceae</taxon>
        <taxon>Lentimicrobium</taxon>
    </lineage>
</organism>